<dbReference type="EMBL" id="JBHRZT010000072">
    <property type="protein sequence ID" value="MFC3885621.1"/>
    <property type="molecule type" value="Genomic_DNA"/>
</dbReference>
<keyword evidence="2" id="KW-1185">Reference proteome</keyword>
<dbReference type="RefSeq" id="WP_377918025.1">
    <property type="nucleotide sequence ID" value="NZ_JBHRZT010000072.1"/>
</dbReference>
<evidence type="ECO:0000313" key="2">
    <source>
        <dbReference type="Proteomes" id="UP001595752"/>
    </source>
</evidence>
<evidence type="ECO:0008006" key="3">
    <source>
        <dbReference type="Google" id="ProtNLM"/>
    </source>
</evidence>
<comment type="caution">
    <text evidence="1">The sequence shown here is derived from an EMBL/GenBank/DDBJ whole genome shotgun (WGS) entry which is preliminary data.</text>
</comment>
<gene>
    <name evidence="1" type="ORF">ACFOU2_19960</name>
</gene>
<protein>
    <recommendedName>
        <fullName evidence="3">DeoR C terminal sensor domain-containing protein</fullName>
    </recommendedName>
</protein>
<evidence type="ECO:0000313" key="1">
    <source>
        <dbReference type="EMBL" id="MFC3885621.1"/>
    </source>
</evidence>
<organism evidence="1 2">
    <name type="scientific">Bacillus songklensis</name>
    <dbReference type="NCBI Taxonomy" id="1069116"/>
    <lineage>
        <taxon>Bacteria</taxon>
        <taxon>Bacillati</taxon>
        <taxon>Bacillota</taxon>
        <taxon>Bacilli</taxon>
        <taxon>Bacillales</taxon>
        <taxon>Bacillaceae</taxon>
        <taxon>Bacillus</taxon>
    </lineage>
</organism>
<proteinExistence type="predicted"/>
<reference evidence="2" key="1">
    <citation type="journal article" date="2019" name="Int. J. Syst. Evol. Microbiol.">
        <title>The Global Catalogue of Microorganisms (GCM) 10K type strain sequencing project: providing services to taxonomists for standard genome sequencing and annotation.</title>
        <authorList>
            <consortium name="The Broad Institute Genomics Platform"/>
            <consortium name="The Broad Institute Genome Sequencing Center for Infectious Disease"/>
            <person name="Wu L."/>
            <person name="Ma J."/>
        </authorList>
    </citation>
    <scope>NUCLEOTIDE SEQUENCE [LARGE SCALE GENOMIC DNA]</scope>
    <source>
        <strain evidence="2">CCUG 61889</strain>
    </source>
</reference>
<name>A0ABV8B8T7_9BACI</name>
<sequence length="55" mass="6556">MKKTDVMIADHTKFEVTSLHKFASFEELDLLITNKELNETYQREIKKLNVRVEMV</sequence>
<accession>A0ABV8B8T7</accession>
<dbReference type="Proteomes" id="UP001595752">
    <property type="component" value="Unassembled WGS sequence"/>
</dbReference>